<dbReference type="EMBL" id="JAEQMG010000035">
    <property type="protein sequence ID" value="MBK6087407.1"/>
    <property type="molecule type" value="Genomic_DNA"/>
</dbReference>
<keyword evidence="4" id="KW-1185">Reference proteome</keyword>
<keyword evidence="2" id="KW-0446">Lipid-binding</keyword>
<protein>
    <submittedName>
        <fullName evidence="3">DegV family protein</fullName>
    </submittedName>
</protein>
<dbReference type="AlphaFoldDB" id="A0A934TY70"/>
<organism evidence="3 4">
    <name type="scientific">Ruminococcus difficilis</name>
    <dbReference type="NCBI Taxonomy" id="2763069"/>
    <lineage>
        <taxon>Bacteria</taxon>
        <taxon>Bacillati</taxon>
        <taxon>Bacillota</taxon>
        <taxon>Clostridia</taxon>
        <taxon>Eubacteriales</taxon>
        <taxon>Oscillospiraceae</taxon>
        <taxon>Ruminococcus</taxon>
    </lineage>
</organism>
<dbReference type="Proteomes" id="UP000633365">
    <property type="component" value="Unassembled WGS sequence"/>
</dbReference>
<evidence type="ECO:0000313" key="4">
    <source>
        <dbReference type="Proteomes" id="UP000633365"/>
    </source>
</evidence>
<dbReference type="NCBIfam" id="TIGR00762">
    <property type="entry name" value="DegV"/>
    <property type="match status" value="1"/>
</dbReference>
<dbReference type="PANTHER" id="PTHR33434:SF3">
    <property type="entry name" value="DEGV DOMAIN-CONTAINING PROTEIN YITS"/>
    <property type="match status" value="1"/>
</dbReference>
<dbReference type="PROSITE" id="PS51482">
    <property type="entry name" value="DEGV"/>
    <property type="match status" value="1"/>
</dbReference>
<gene>
    <name evidence="3" type="ORF">JKK62_01865</name>
</gene>
<dbReference type="InterPro" id="IPR050270">
    <property type="entry name" value="DegV_domain_contain"/>
</dbReference>
<dbReference type="InterPro" id="IPR043168">
    <property type="entry name" value="DegV_C"/>
</dbReference>
<dbReference type="GO" id="GO:0008289">
    <property type="term" value="F:lipid binding"/>
    <property type="evidence" value="ECO:0007669"/>
    <property type="project" value="UniProtKB-KW"/>
</dbReference>
<dbReference type="InterPro" id="IPR003797">
    <property type="entry name" value="DegV"/>
</dbReference>
<dbReference type="Gene3D" id="2.20.28.50">
    <property type="entry name" value="degv family protein"/>
    <property type="match status" value="1"/>
</dbReference>
<dbReference type="SUPFAM" id="SSF82549">
    <property type="entry name" value="DAK1/DegV-like"/>
    <property type="match status" value="1"/>
</dbReference>
<evidence type="ECO:0000256" key="1">
    <source>
        <dbReference type="ARBA" id="ARBA00003238"/>
    </source>
</evidence>
<accession>A0A934TY70</accession>
<sequence>MSFTILTDTSANLPSALVRERDIKVIPYHYTIGDKQYSCLDTEGFDGKKFFKAMRLGADIKTSAINFQSYVDFFEQFLSQGQDILFVSMSSGISSSFNCSEIAKKELVEKYPDRKILLVDTLGASLGEGIFVLKAADYRDEGMTIDDTYQKLEDEKACMYQVFTVDDLMYLKKTGRLTGSAAVIGNMLQVKPILKGNENGEIVNFSKVIGRKKAIDALAQRYNMLVKDPEKQIVGIAHADCEKDAEYLIELLNKKKPPKEILNVVYEPVTGSHVGPGTLALFFLGDSKVRFR</sequence>
<name>A0A934TY70_9FIRM</name>
<dbReference type="Pfam" id="PF02645">
    <property type="entry name" value="DegV"/>
    <property type="match status" value="1"/>
</dbReference>
<evidence type="ECO:0000313" key="3">
    <source>
        <dbReference type="EMBL" id="MBK6087407.1"/>
    </source>
</evidence>
<proteinExistence type="predicted"/>
<evidence type="ECO:0000256" key="2">
    <source>
        <dbReference type="ARBA" id="ARBA00023121"/>
    </source>
</evidence>
<comment type="caution">
    <text evidence="3">The sequence shown here is derived from an EMBL/GenBank/DDBJ whole genome shotgun (WGS) entry which is preliminary data.</text>
</comment>
<comment type="function">
    <text evidence="1">May bind long-chain fatty acids, such as palmitate, and may play a role in lipid transport or fatty acid metabolism.</text>
</comment>
<dbReference type="RefSeq" id="WP_201426713.1">
    <property type="nucleotide sequence ID" value="NZ_JAEQMG010000035.1"/>
</dbReference>
<dbReference type="Gene3D" id="3.40.50.10440">
    <property type="entry name" value="Dihydroxyacetone kinase, domain 1"/>
    <property type="match status" value="1"/>
</dbReference>
<dbReference type="PANTHER" id="PTHR33434">
    <property type="entry name" value="DEGV DOMAIN-CONTAINING PROTEIN DR_1986-RELATED"/>
    <property type="match status" value="1"/>
</dbReference>
<reference evidence="3" key="1">
    <citation type="submission" date="2021-01" db="EMBL/GenBank/DDBJ databases">
        <title>Genome public.</title>
        <authorList>
            <person name="Liu C."/>
            <person name="Sun Q."/>
        </authorList>
    </citation>
    <scope>NUCLEOTIDE SEQUENCE</scope>
    <source>
        <strain evidence="3">M6</strain>
    </source>
</reference>
<dbReference type="Gene3D" id="3.30.1180.10">
    <property type="match status" value="1"/>
</dbReference>